<comment type="caution">
    <text evidence="2">The sequence shown here is derived from an EMBL/GenBank/DDBJ whole genome shotgun (WGS) entry which is preliminary data.</text>
</comment>
<sequence length="277" mass="30856">MKNLKYITFLLVVLLTLSTTAQTEAVKENAKKEVKDSMSQDKEVTKKNDWGVHFEVTLATRFIWRGLVLGDYPNIQPNVTFSNGGFFTGIWASYALSPAERGGASSSEVPVAENYKEIIPYVGYGGKVGENSNLTVMVLTHYNPNVGGFFDFNNTPEGGGAALTNRVELRTIYNVGKLDFFAGWDFINDPSDNSSLYLEMGYTFDFPKDIKIRPFISGVPNDNFYTTDGKADFTQVGWYTSKAFPIGKDINLALRADMVYNPNRDQFNAAFNATIKL</sequence>
<keyword evidence="3" id="KW-1185">Reference proteome</keyword>
<reference evidence="2" key="1">
    <citation type="submission" date="2023-07" db="EMBL/GenBank/DDBJ databases">
        <title>Two novel species in the genus Flavivirga.</title>
        <authorList>
            <person name="Kwon K."/>
        </authorList>
    </citation>
    <scope>NUCLEOTIDE SEQUENCE</scope>
    <source>
        <strain evidence="2">KACC 14158</strain>
    </source>
</reference>
<gene>
    <name evidence="2" type="ORF">Q4Q40_05620</name>
</gene>
<name>A0ABT8WKI0_9FLAO</name>
<evidence type="ECO:0000313" key="2">
    <source>
        <dbReference type="EMBL" id="MDO5973655.1"/>
    </source>
</evidence>
<protein>
    <recommendedName>
        <fullName evidence="4">Outer membrane beta-barrel porin/alpha-amylase</fullName>
    </recommendedName>
</protein>
<feature type="chain" id="PRO_5046823895" description="Outer membrane beta-barrel porin/alpha-amylase" evidence="1">
    <location>
        <begin position="22"/>
        <end position="277"/>
    </location>
</feature>
<dbReference type="EMBL" id="JAUOEL010000002">
    <property type="protein sequence ID" value="MDO5973655.1"/>
    <property type="molecule type" value="Genomic_DNA"/>
</dbReference>
<dbReference type="Proteomes" id="UP001176806">
    <property type="component" value="Unassembled WGS sequence"/>
</dbReference>
<proteinExistence type="predicted"/>
<keyword evidence="1" id="KW-0732">Signal</keyword>
<accession>A0ABT8WKI0</accession>
<evidence type="ECO:0000313" key="3">
    <source>
        <dbReference type="Proteomes" id="UP001176806"/>
    </source>
</evidence>
<organism evidence="2 3">
    <name type="scientific">Flavivirga jejuensis</name>
    <dbReference type="NCBI Taxonomy" id="870487"/>
    <lineage>
        <taxon>Bacteria</taxon>
        <taxon>Pseudomonadati</taxon>
        <taxon>Bacteroidota</taxon>
        <taxon>Flavobacteriia</taxon>
        <taxon>Flavobacteriales</taxon>
        <taxon>Flavobacteriaceae</taxon>
        <taxon>Flavivirga</taxon>
    </lineage>
</organism>
<evidence type="ECO:0008006" key="4">
    <source>
        <dbReference type="Google" id="ProtNLM"/>
    </source>
</evidence>
<evidence type="ECO:0000256" key="1">
    <source>
        <dbReference type="SAM" id="SignalP"/>
    </source>
</evidence>
<feature type="signal peptide" evidence="1">
    <location>
        <begin position="1"/>
        <end position="21"/>
    </location>
</feature>
<dbReference type="RefSeq" id="WP_303300767.1">
    <property type="nucleotide sequence ID" value="NZ_BAABDA010000051.1"/>
</dbReference>